<evidence type="ECO:0000313" key="2">
    <source>
        <dbReference type="EMBL" id="CAL1358446.1"/>
    </source>
</evidence>
<proteinExistence type="predicted"/>
<feature type="compositionally biased region" description="Basic and acidic residues" evidence="1">
    <location>
        <begin position="43"/>
        <end position="54"/>
    </location>
</feature>
<evidence type="ECO:0000256" key="1">
    <source>
        <dbReference type="SAM" id="MobiDB-lite"/>
    </source>
</evidence>
<feature type="compositionally biased region" description="Basic and acidic residues" evidence="1">
    <location>
        <begin position="16"/>
        <end position="32"/>
    </location>
</feature>
<sequence>MLAASPKRTKNHKNSRGNEEATKKNNINEEGRNSGSRFTVLEVEGKEAEKDGNMEVKSPTTSRKEEQQDRASLVEDLIVEKLISPLTKGMSRMENAQLPLVEPMQCATWEGEAAMTAELC</sequence>
<dbReference type="AlphaFoldDB" id="A0AAV2CQW1"/>
<protein>
    <submittedName>
        <fullName evidence="2">Uncharacterized protein</fullName>
    </submittedName>
</protein>
<name>A0AAV2CQW1_9ROSI</name>
<accession>A0AAV2CQW1</accession>
<reference evidence="2 3" key="1">
    <citation type="submission" date="2024-04" db="EMBL/GenBank/DDBJ databases">
        <authorList>
            <person name="Fracassetti M."/>
        </authorList>
    </citation>
    <scope>NUCLEOTIDE SEQUENCE [LARGE SCALE GENOMIC DNA]</scope>
</reference>
<feature type="region of interest" description="Disordered" evidence="1">
    <location>
        <begin position="1"/>
        <end position="70"/>
    </location>
</feature>
<evidence type="ECO:0000313" key="3">
    <source>
        <dbReference type="Proteomes" id="UP001497516"/>
    </source>
</evidence>
<keyword evidence="3" id="KW-1185">Reference proteome</keyword>
<dbReference type="Proteomes" id="UP001497516">
    <property type="component" value="Chromosome 10"/>
</dbReference>
<dbReference type="EMBL" id="OZ034814">
    <property type="protein sequence ID" value="CAL1358446.1"/>
    <property type="molecule type" value="Genomic_DNA"/>
</dbReference>
<organism evidence="2 3">
    <name type="scientific">Linum trigynum</name>
    <dbReference type="NCBI Taxonomy" id="586398"/>
    <lineage>
        <taxon>Eukaryota</taxon>
        <taxon>Viridiplantae</taxon>
        <taxon>Streptophyta</taxon>
        <taxon>Embryophyta</taxon>
        <taxon>Tracheophyta</taxon>
        <taxon>Spermatophyta</taxon>
        <taxon>Magnoliopsida</taxon>
        <taxon>eudicotyledons</taxon>
        <taxon>Gunneridae</taxon>
        <taxon>Pentapetalae</taxon>
        <taxon>rosids</taxon>
        <taxon>fabids</taxon>
        <taxon>Malpighiales</taxon>
        <taxon>Linaceae</taxon>
        <taxon>Linum</taxon>
    </lineage>
</organism>
<gene>
    <name evidence="2" type="ORF">LTRI10_LOCUS6000</name>
</gene>